<dbReference type="EMBL" id="JAGIZQ010000003">
    <property type="protein sequence ID" value="KAH6636244.1"/>
    <property type="molecule type" value="Genomic_DNA"/>
</dbReference>
<name>A0ACB7PAN1_9PEZI</name>
<evidence type="ECO:0000313" key="2">
    <source>
        <dbReference type="Proteomes" id="UP000724584"/>
    </source>
</evidence>
<reference evidence="1 2" key="1">
    <citation type="journal article" date="2021" name="Nat. Commun.">
        <title>Genetic determinants of endophytism in the Arabidopsis root mycobiome.</title>
        <authorList>
            <person name="Mesny F."/>
            <person name="Miyauchi S."/>
            <person name="Thiergart T."/>
            <person name="Pickel B."/>
            <person name="Atanasova L."/>
            <person name="Karlsson M."/>
            <person name="Huettel B."/>
            <person name="Barry K.W."/>
            <person name="Haridas S."/>
            <person name="Chen C."/>
            <person name="Bauer D."/>
            <person name="Andreopoulos W."/>
            <person name="Pangilinan J."/>
            <person name="LaButti K."/>
            <person name="Riley R."/>
            <person name="Lipzen A."/>
            <person name="Clum A."/>
            <person name="Drula E."/>
            <person name="Henrissat B."/>
            <person name="Kohler A."/>
            <person name="Grigoriev I.V."/>
            <person name="Martin F.M."/>
            <person name="Hacquard S."/>
        </authorList>
    </citation>
    <scope>NUCLEOTIDE SEQUENCE [LARGE SCALE GENOMIC DNA]</scope>
    <source>
        <strain evidence="1 2">MPI-SDFR-AT-0079</strain>
    </source>
</reference>
<evidence type="ECO:0000313" key="1">
    <source>
        <dbReference type="EMBL" id="KAH6636244.1"/>
    </source>
</evidence>
<keyword evidence="2" id="KW-1185">Reference proteome</keyword>
<gene>
    <name evidence="1" type="ORF">F5144DRAFT_172183</name>
</gene>
<organism evidence="1 2">
    <name type="scientific">Chaetomium tenue</name>
    <dbReference type="NCBI Taxonomy" id="1854479"/>
    <lineage>
        <taxon>Eukaryota</taxon>
        <taxon>Fungi</taxon>
        <taxon>Dikarya</taxon>
        <taxon>Ascomycota</taxon>
        <taxon>Pezizomycotina</taxon>
        <taxon>Sordariomycetes</taxon>
        <taxon>Sordariomycetidae</taxon>
        <taxon>Sordariales</taxon>
        <taxon>Chaetomiaceae</taxon>
        <taxon>Chaetomium</taxon>
    </lineage>
</organism>
<proteinExistence type="predicted"/>
<accession>A0ACB7PAN1</accession>
<sequence length="301" mass="32739">MTRDGKQQKRSENRPFLSPQCDPANGETRPTVHHPLGISVGYADAGTDAAPHRADCHLVRADPTAQPSRNSEFHSLLRSARGSLCGSCKKVERQLGRDIETPRLYATKTGDPDSQIGRQPSNRGGIQRVPRFRQRRRSSSSDSAAHVSPLIRQFTPLPLPRKKSSSEPPALPSGVQCEGGNFATLGRSVSGGHTDPKPPMMASIGFFPAEFFFSVGGLTCRHAPSSPPTIHFPPCSCRRARSLSLSAADDTMMLSLAAYQPASLRHFFRFLSRSACSARSRSGRRRNLPGCGPNHDSSWSL</sequence>
<dbReference type="Proteomes" id="UP000724584">
    <property type="component" value="Unassembled WGS sequence"/>
</dbReference>
<comment type="caution">
    <text evidence="1">The sequence shown here is derived from an EMBL/GenBank/DDBJ whole genome shotgun (WGS) entry which is preliminary data.</text>
</comment>
<protein>
    <submittedName>
        <fullName evidence="1">Uncharacterized protein</fullName>
    </submittedName>
</protein>